<name>A0A139WR67_9CYAN</name>
<evidence type="ECO:0000313" key="3">
    <source>
        <dbReference type="Proteomes" id="UP000076925"/>
    </source>
</evidence>
<evidence type="ECO:0008006" key="4">
    <source>
        <dbReference type="Google" id="ProtNLM"/>
    </source>
</evidence>
<dbReference type="EMBL" id="ANNX02000064">
    <property type="protein sequence ID" value="KYC34919.1"/>
    <property type="molecule type" value="Genomic_DNA"/>
</dbReference>
<sequence length="152" mass="16392">MNNATMTVTIKSINERFDSEGVKICYGLLEFCFYSKDGVTPTQINYRTKGAPAVQIAEAGEGATGVAIGFLDYQTIDKGEYKDKLTSLVIRKFLLTPTPTTSTVPTSSILIPNTDRELVAVAASNNSNGTNGYLATNDNHSTDSNNPDDIPF</sequence>
<organism evidence="2 3">
    <name type="scientific">Scytonema hofmannii PCC 7110</name>
    <dbReference type="NCBI Taxonomy" id="128403"/>
    <lineage>
        <taxon>Bacteria</taxon>
        <taxon>Bacillati</taxon>
        <taxon>Cyanobacteriota</taxon>
        <taxon>Cyanophyceae</taxon>
        <taxon>Nostocales</taxon>
        <taxon>Scytonemataceae</taxon>
        <taxon>Scytonema</taxon>
    </lineage>
</organism>
<keyword evidence="3" id="KW-1185">Reference proteome</keyword>
<comment type="caution">
    <text evidence="2">The sequence shown here is derived from an EMBL/GenBank/DDBJ whole genome shotgun (WGS) entry which is preliminary data.</text>
</comment>
<reference evidence="2 3" key="1">
    <citation type="journal article" date="2013" name="Genome Biol. Evol.">
        <title>Genomes of Stigonematalean cyanobacteria (subsection V) and the evolution of oxygenic photosynthesis from prokaryotes to plastids.</title>
        <authorList>
            <person name="Dagan T."/>
            <person name="Roettger M."/>
            <person name="Stucken K."/>
            <person name="Landan G."/>
            <person name="Koch R."/>
            <person name="Major P."/>
            <person name="Gould S.B."/>
            <person name="Goremykin V.V."/>
            <person name="Rippka R."/>
            <person name="Tandeau de Marsac N."/>
            <person name="Gugger M."/>
            <person name="Lockhart P.J."/>
            <person name="Allen J.F."/>
            <person name="Brune I."/>
            <person name="Maus I."/>
            <person name="Puhler A."/>
            <person name="Martin W.F."/>
        </authorList>
    </citation>
    <scope>NUCLEOTIDE SEQUENCE [LARGE SCALE GENOMIC DNA]</scope>
    <source>
        <strain evidence="2 3">PCC 7110</strain>
    </source>
</reference>
<dbReference type="OrthoDB" id="485093at2"/>
<dbReference type="RefSeq" id="WP_017741114.1">
    <property type="nucleotide sequence ID" value="NZ_KQ976355.1"/>
</dbReference>
<evidence type="ECO:0000313" key="2">
    <source>
        <dbReference type="EMBL" id="KYC34919.1"/>
    </source>
</evidence>
<proteinExistence type="predicted"/>
<dbReference type="Proteomes" id="UP000076925">
    <property type="component" value="Unassembled WGS sequence"/>
</dbReference>
<evidence type="ECO:0000256" key="1">
    <source>
        <dbReference type="SAM" id="MobiDB-lite"/>
    </source>
</evidence>
<gene>
    <name evidence="2" type="ORF">WA1_50305</name>
</gene>
<feature type="region of interest" description="Disordered" evidence="1">
    <location>
        <begin position="129"/>
        <end position="152"/>
    </location>
</feature>
<dbReference type="AlphaFoldDB" id="A0A139WR67"/>
<protein>
    <recommendedName>
        <fullName evidence="4">Single-stranded DNA-binding protein</fullName>
    </recommendedName>
</protein>
<accession>A0A139WR67</accession>